<gene>
    <name evidence="2" type="ORF">HZS54_10165</name>
</gene>
<proteinExistence type="predicted"/>
<name>A0A7D5SYP3_9EURY</name>
<dbReference type="KEGG" id="hpel:HZS54_10165"/>
<dbReference type="Proteomes" id="UP000509346">
    <property type="component" value="Chromosome"/>
</dbReference>
<dbReference type="Pfam" id="PF24035">
    <property type="entry name" value="DUF7344"/>
    <property type="match status" value="1"/>
</dbReference>
<dbReference type="EMBL" id="CP058909">
    <property type="protein sequence ID" value="QLH84967.1"/>
    <property type="molecule type" value="Genomic_DNA"/>
</dbReference>
<organism evidence="2 3">
    <name type="scientific">Halosimplex pelagicum</name>
    <dbReference type="NCBI Taxonomy" id="869886"/>
    <lineage>
        <taxon>Archaea</taxon>
        <taxon>Methanobacteriati</taxon>
        <taxon>Methanobacteriota</taxon>
        <taxon>Stenosarchaea group</taxon>
        <taxon>Halobacteria</taxon>
        <taxon>Halobacteriales</taxon>
        <taxon>Haloarculaceae</taxon>
        <taxon>Halosimplex</taxon>
    </lineage>
</organism>
<protein>
    <recommendedName>
        <fullName evidence="1">DUF7344 domain-containing protein</fullName>
    </recommendedName>
</protein>
<dbReference type="AlphaFoldDB" id="A0A7D5SYP3"/>
<accession>A0A7D5SYP3</accession>
<keyword evidence="3" id="KW-1185">Reference proteome</keyword>
<reference evidence="2 3" key="1">
    <citation type="submission" date="2020-07" db="EMBL/GenBank/DDBJ databases">
        <title>Halosimplex litoreum sp. nov. and Halosimplex rubrum sp. nov., isolated from different salt environments.</title>
        <authorList>
            <person name="Cui H."/>
        </authorList>
    </citation>
    <scope>NUCLEOTIDE SEQUENCE [LARGE SCALE GENOMIC DNA]</scope>
    <source>
        <strain evidence="2 3">R2</strain>
    </source>
</reference>
<evidence type="ECO:0000313" key="2">
    <source>
        <dbReference type="EMBL" id="QLH84967.1"/>
    </source>
</evidence>
<dbReference type="InterPro" id="IPR055768">
    <property type="entry name" value="DUF7344"/>
</dbReference>
<feature type="domain" description="DUF7344" evidence="1">
    <location>
        <begin position="4"/>
        <end position="71"/>
    </location>
</feature>
<evidence type="ECO:0000259" key="1">
    <source>
        <dbReference type="Pfam" id="PF24035"/>
    </source>
</evidence>
<sequence length="96" mass="10724">MIQILEHVKNGNTVSTRWLARQIAAIENGIAVEHASGEPYKNVYNALSQSHLPTLTNAEVIVYDPQRQTVEKGSFFDLAALLLNLSKPAIEAFYRK</sequence>
<evidence type="ECO:0000313" key="3">
    <source>
        <dbReference type="Proteomes" id="UP000509346"/>
    </source>
</evidence>